<feature type="signal peptide" evidence="1">
    <location>
        <begin position="1"/>
        <end position="30"/>
    </location>
</feature>
<proteinExistence type="predicted"/>
<sequence>MPEPLPRPAAPLRLVLALALTSALGGVARAQIPPPRVPELEERSGLVMRFTDVPGSLPPDKYRDNFYATRYADKGAVKHLRINPKDQGLYGLGWKAADTESVYPFFYGNPGSSTITAATKPWPRPLRVFQGMAHPYKPVGMYYSNGSYVPIYDVDPVVPGPGPYPFPFYFNWNKGG</sequence>
<accession>A0ABT6FJ02</accession>
<evidence type="ECO:0000313" key="3">
    <source>
        <dbReference type="Proteomes" id="UP001216907"/>
    </source>
</evidence>
<evidence type="ECO:0000256" key="1">
    <source>
        <dbReference type="SAM" id="SignalP"/>
    </source>
</evidence>
<dbReference type="RefSeq" id="WP_277863614.1">
    <property type="nucleotide sequence ID" value="NZ_JARRAG010000002.1"/>
</dbReference>
<evidence type="ECO:0008006" key="4">
    <source>
        <dbReference type="Google" id="ProtNLM"/>
    </source>
</evidence>
<dbReference type="EMBL" id="JARRAG010000002">
    <property type="protein sequence ID" value="MDG3007333.1"/>
    <property type="molecule type" value="Genomic_DNA"/>
</dbReference>
<reference evidence="2 3" key="1">
    <citation type="submission" date="2023-03" db="EMBL/GenBank/DDBJ databases">
        <title>Paludisphaera mucosa sp. nov. a novel planctomycete from northern fen.</title>
        <authorList>
            <person name="Ivanova A."/>
        </authorList>
    </citation>
    <scope>NUCLEOTIDE SEQUENCE [LARGE SCALE GENOMIC DNA]</scope>
    <source>
        <strain evidence="2 3">Pla2</strain>
    </source>
</reference>
<evidence type="ECO:0000313" key="2">
    <source>
        <dbReference type="EMBL" id="MDG3007333.1"/>
    </source>
</evidence>
<feature type="chain" id="PRO_5045761393" description="DUF4185 domain-containing protein" evidence="1">
    <location>
        <begin position="31"/>
        <end position="176"/>
    </location>
</feature>
<organism evidence="2 3">
    <name type="scientific">Paludisphaera mucosa</name>
    <dbReference type="NCBI Taxonomy" id="3030827"/>
    <lineage>
        <taxon>Bacteria</taxon>
        <taxon>Pseudomonadati</taxon>
        <taxon>Planctomycetota</taxon>
        <taxon>Planctomycetia</taxon>
        <taxon>Isosphaerales</taxon>
        <taxon>Isosphaeraceae</taxon>
        <taxon>Paludisphaera</taxon>
    </lineage>
</organism>
<name>A0ABT6FJ02_9BACT</name>
<keyword evidence="1" id="KW-0732">Signal</keyword>
<gene>
    <name evidence="2" type="ORF">PZE19_26525</name>
</gene>
<protein>
    <recommendedName>
        <fullName evidence="4">DUF4185 domain-containing protein</fullName>
    </recommendedName>
</protein>
<comment type="caution">
    <text evidence="2">The sequence shown here is derived from an EMBL/GenBank/DDBJ whole genome shotgun (WGS) entry which is preliminary data.</text>
</comment>
<keyword evidence="3" id="KW-1185">Reference proteome</keyword>
<dbReference type="Proteomes" id="UP001216907">
    <property type="component" value="Unassembled WGS sequence"/>
</dbReference>